<comment type="caution">
    <text evidence="2">The sequence shown here is derived from an EMBL/GenBank/DDBJ whole genome shotgun (WGS) entry which is preliminary data.</text>
</comment>
<evidence type="ECO:0000256" key="1">
    <source>
        <dbReference type="SAM" id="MobiDB-lite"/>
    </source>
</evidence>
<organism evidence="2 3">
    <name type="scientific">Acipenser ruthenus</name>
    <name type="common">Sterlet sturgeon</name>
    <dbReference type="NCBI Taxonomy" id="7906"/>
    <lineage>
        <taxon>Eukaryota</taxon>
        <taxon>Metazoa</taxon>
        <taxon>Chordata</taxon>
        <taxon>Craniata</taxon>
        <taxon>Vertebrata</taxon>
        <taxon>Euteleostomi</taxon>
        <taxon>Actinopterygii</taxon>
        <taxon>Chondrostei</taxon>
        <taxon>Acipenseriformes</taxon>
        <taxon>Acipenseridae</taxon>
        <taxon>Acipenser</taxon>
    </lineage>
</organism>
<reference evidence="2 3" key="1">
    <citation type="submission" date="2019-01" db="EMBL/GenBank/DDBJ databases">
        <title>Draft Genome and Complete Hox-Cluster Characterization of the Sterlet Sturgeon (Acipenser ruthenus).</title>
        <authorList>
            <person name="Wei Q."/>
        </authorList>
    </citation>
    <scope>NUCLEOTIDE SEQUENCE [LARGE SCALE GENOMIC DNA]</scope>
    <source>
        <strain evidence="2">WHYD16114868_AA</strain>
        <tissue evidence="2">Blood</tissue>
    </source>
</reference>
<dbReference type="PANTHER" id="PTHR21541">
    <property type="entry name" value="BTB POZ DOMAIN CONTAINING 12"/>
    <property type="match status" value="1"/>
</dbReference>
<gene>
    <name evidence="2" type="ORF">EOD39_1209</name>
</gene>
<accession>A0A444UEY1</accession>
<proteinExistence type="predicted"/>
<keyword evidence="2" id="KW-0378">Hydrolase</keyword>
<keyword evidence="2" id="KW-0540">Nuclease</keyword>
<evidence type="ECO:0000313" key="3">
    <source>
        <dbReference type="Proteomes" id="UP000289886"/>
    </source>
</evidence>
<dbReference type="GO" id="GO:0000712">
    <property type="term" value="P:resolution of meiotic recombination intermediates"/>
    <property type="evidence" value="ECO:0007669"/>
    <property type="project" value="TreeGrafter"/>
</dbReference>
<dbReference type="AlphaFoldDB" id="A0A444UEY1"/>
<dbReference type="GO" id="GO:0004519">
    <property type="term" value="F:endonuclease activity"/>
    <property type="evidence" value="ECO:0007669"/>
    <property type="project" value="UniProtKB-KW"/>
</dbReference>
<sequence length="195" mass="21393">MPKSPFCHEPHGPAVARIPDCRICGKQFTSCKIKGSHLKRCVSEMGVQPQVMLEAVHPLPPHQQATRGRKPAHWDQSALQDNNHCSLKSFYTPALAPPIEPCNNIHSVSEDLTLFGDRTRSDSHKTAQTVRLFAFLITAVSSLCFRGKVCQQLAAQVQSPKQQILIGMQTDPLVQPTPHSQSASQSSQGNQPCVP</sequence>
<name>A0A444UEY1_ACIRT</name>
<dbReference type="EMBL" id="SCEB01214694">
    <property type="protein sequence ID" value="RXM33747.1"/>
    <property type="molecule type" value="Genomic_DNA"/>
</dbReference>
<feature type="region of interest" description="Disordered" evidence="1">
    <location>
        <begin position="172"/>
        <end position="195"/>
    </location>
</feature>
<dbReference type="GO" id="GO:0033557">
    <property type="term" value="C:Slx1-Slx4 complex"/>
    <property type="evidence" value="ECO:0007669"/>
    <property type="project" value="TreeGrafter"/>
</dbReference>
<feature type="compositionally biased region" description="Low complexity" evidence="1">
    <location>
        <begin position="176"/>
        <end position="195"/>
    </location>
</feature>
<keyword evidence="3" id="KW-1185">Reference proteome</keyword>
<dbReference type="Proteomes" id="UP000289886">
    <property type="component" value="Unassembled WGS sequence"/>
</dbReference>
<evidence type="ECO:0000313" key="2">
    <source>
        <dbReference type="EMBL" id="RXM33747.1"/>
    </source>
</evidence>
<dbReference type="PANTHER" id="PTHR21541:SF3">
    <property type="entry name" value="STRUCTURE-SPECIFIC ENDONUCLEASE SUBUNIT SLX4"/>
    <property type="match status" value="1"/>
</dbReference>
<protein>
    <submittedName>
        <fullName evidence="2">Structure-specific endonuclease subunit SLX4</fullName>
    </submittedName>
</protein>
<keyword evidence="2" id="KW-0255">Endonuclease</keyword>